<evidence type="ECO:0000259" key="1">
    <source>
        <dbReference type="Pfam" id="PF14024"/>
    </source>
</evidence>
<dbReference type="InterPro" id="IPR025334">
    <property type="entry name" value="DUF4240"/>
</dbReference>
<evidence type="ECO:0000313" key="2">
    <source>
        <dbReference type="EMBL" id="SDD76920.1"/>
    </source>
</evidence>
<gene>
    <name evidence="2" type="ORF">SAMN05216174_11781</name>
</gene>
<dbReference type="Proteomes" id="UP000199501">
    <property type="component" value="Unassembled WGS sequence"/>
</dbReference>
<proteinExistence type="predicted"/>
<feature type="domain" description="DUF4240" evidence="1">
    <location>
        <begin position="1"/>
        <end position="137"/>
    </location>
</feature>
<accession>A0A1G6XFH6</accession>
<keyword evidence="3" id="KW-1185">Reference proteome</keyword>
<dbReference type="STRING" id="1271860.SAMN05216174_11781"/>
<dbReference type="Pfam" id="PF14024">
    <property type="entry name" value="DUF4240"/>
    <property type="match status" value="1"/>
</dbReference>
<sequence length="190" mass="21361">MTDDAFWHLIGRAVEQPGDRDERADWLTEELTRLPVAQIVDFARKLSAVRLRADTWAMWAAANVVYRGSCSDDSFWYFQLWLLTLGRAEFDRVVADPDTLADVPAVRSLAARPMREWADQDWPEWESLDYAAHEAHQEVTGQECGLEQLLDLPQCPEPAGPPLDPAEHPAALPRLTALFAPAPMELTGLP</sequence>
<protein>
    <recommendedName>
        <fullName evidence="1">DUF4240 domain-containing protein</fullName>
    </recommendedName>
</protein>
<dbReference type="RefSeq" id="WP_091456237.1">
    <property type="nucleotide sequence ID" value="NZ_FMZZ01000017.1"/>
</dbReference>
<organism evidence="2 3">
    <name type="scientific">Actinokineospora iranica</name>
    <dbReference type="NCBI Taxonomy" id="1271860"/>
    <lineage>
        <taxon>Bacteria</taxon>
        <taxon>Bacillati</taxon>
        <taxon>Actinomycetota</taxon>
        <taxon>Actinomycetes</taxon>
        <taxon>Pseudonocardiales</taxon>
        <taxon>Pseudonocardiaceae</taxon>
        <taxon>Actinokineospora</taxon>
    </lineage>
</organism>
<evidence type="ECO:0000313" key="3">
    <source>
        <dbReference type="Proteomes" id="UP000199501"/>
    </source>
</evidence>
<reference evidence="3" key="1">
    <citation type="submission" date="2016-10" db="EMBL/GenBank/DDBJ databases">
        <authorList>
            <person name="Varghese N."/>
            <person name="Submissions S."/>
        </authorList>
    </citation>
    <scope>NUCLEOTIDE SEQUENCE [LARGE SCALE GENOMIC DNA]</scope>
    <source>
        <strain evidence="3">IBRC-M 10403</strain>
    </source>
</reference>
<dbReference type="AlphaFoldDB" id="A0A1G6XFH6"/>
<dbReference type="EMBL" id="FMZZ01000017">
    <property type="protein sequence ID" value="SDD76920.1"/>
    <property type="molecule type" value="Genomic_DNA"/>
</dbReference>
<name>A0A1G6XFH6_9PSEU</name>
<dbReference type="OrthoDB" id="6200718at2"/>